<dbReference type="AlphaFoldDB" id="A0A2U8FMQ3"/>
<evidence type="ECO:0000313" key="6">
    <source>
        <dbReference type="Proteomes" id="UP000244892"/>
    </source>
</evidence>
<proteinExistence type="predicted"/>
<evidence type="ECO:0000256" key="2">
    <source>
        <dbReference type="ARBA" id="ARBA00022729"/>
    </source>
</evidence>
<evidence type="ECO:0000313" key="5">
    <source>
        <dbReference type="EMBL" id="AWI52207.1"/>
    </source>
</evidence>
<dbReference type="InterPro" id="IPR011250">
    <property type="entry name" value="OMP/PagP_B-barrel"/>
</dbReference>
<evidence type="ECO:0000259" key="4">
    <source>
        <dbReference type="Pfam" id="PF13505"/>
    </source>
</evidence>
<keyword evidence="6" id="KW-1185">Reference proteome</keyword>
<sequence length="203" mass="21054">MIGGVFVRLLKHHTMRTFVSVLAAAVLAALASTASAQAYIGGVIGASDMDIDCRGASRCDQGDVALKVYFGLPIANRVIPTLALEAGYIDFGEGQAANAVASRKVSVSALTFAAAARVKFSPVLSGVGRLGLAYVDAKATGNVGPFLVNGGSDTQLTPYLGFGLEYALNRQLKVTGEVDFTSFDTGNESGSVHQIGVGLQYQF</sequence>
<dbReference type="GO" id="GO:0009279">
    <property type="term" value="C:cell outer membrane"/>
    <property type="evidence" value="ECO:0007669"/>
    <property type="project" value="UniProtKB-SubCell"/>
</dbReference>
<organism evidence="5 6">
    <name type="scientific">Aquabacterium olei</name>
    <dbReference type="NCBI Taxonomy" id="1296669"/>
    <lineage>
        <taxon>Bacteria</taxon>
        <taxon>Pseudomonadati</taxon>
        <taxon>Pseudomonadota</taxon>
        <taxon>Betaproteobacteria</taxon>
        <taxon>Burkholderiales</taxon>
        <taxon>Aquabacterium</taxon>
    </lineage>
</organism>
<dbReference type="EMBL" id="CP029210">
    <property type="protein sequence ID" value="AWI52207.1"/>
    <property type="molecule type" value="Genomic_DNA"/>
</dbReference>
<dbReference type="KEGG" id="aon:DEH84_01125"/>
<accession>A0A2U8FMQ3</accession>
<dbReference type="Gene3D" id="2.40.160.20">
    <property type="match status" value="1"/>
</dbReference>
<protein>
    <recommendedName>
        <fullName evidence="4">Outer membrane protein beta-barrel domain-containing protein</fullName>
    </recommendedName>
</protein>
<dbReference type="InterPro" id="IPR027385">
    <property type="entry name" value="Beta-barrel_OMP"/>
</dbReference>
<evidence type="ECO:0000256" key="1">
    <source>
        <dbReference type="ARBA" id="ARBA00004442"/>
    </source>
</evidence>
<evidence type="ECO:0000256" key="3">
    <source>
        <dbReference type="SAM" id="SignalP"/>
    </source>
</evidence>
<keyword evidence="2 3" id="KW-0732">Signal</keyword>
<name>A0A2U8FMQ3_9BURK</name>
<dbReference type="Pfam" id="PF13505">
    <property type="entry name" value="OMP_b-brl"/>
    <property type="match status" value="1"/>
</dbReference>
<gene>
    <name evidence="5" type="ORF">DEH84_01125</name>
</gene>
<dbReference type="SUPFAM" id="SSF56925">
    <property type="entry name" value="OMPA-like"/>
    <property type="match status" value="1"/>
</dbReference>
<feature type="domain" description="Outer membrane protein beta-barrel" evidence="4">
    <location>
        <begin position="21"/>
        <end position="203"/>
    </location>
</feature>
<reference evidence="5 6" key="1">
    <citation type="submission" date="2018-05" db="EMBL/GenBank/DDBJ databases">
        <title>complete genome sequence of Aquabacterium olei NBRC 110486.</title>
        <authorList>
            <person name="Tang B."/>
            <person name="Chang J."/>
            <person name="Zhang L."/>
            <person name="Yang H."/>
        </authorList>
    </citation>
    <scope>NUCLEOTIDE SEQUENCE [LARGE SCALE GENOMIC DNA]</scope>
    <source>
        <strain evidence="5 6">NBRC 110486</strain>
    </source>
</reference>
<comment type="subcellular location">
    <subcellularLocation>
        <location evidence="1">Cell outer membrane</location>
    </subcellularLocation>
</comment>
<feature type="chain" id="PRO_5016031271" description="Outer membrane protein beta-barrel domain-containing protein" evidence="3">
    <location>
        <begin position="39"/>
        <end position="203"/>
    </location>
</feature>
<dbReference type="Proteomes" id="UP000244892">
    <property type="component" value="Chromosome"/>
</dbReference>
<feature type="signal peptide" evidence="3">
    <location>
        <begin position="1"/>
        <end position="38"/>
    </location>
</feature>